<sequence>MNETQKENFIRMTAKELSVYNIFPCVKKEDGKILRVRFLRNGVDLTLPVCWCLREGCEDCKRTKEADEKVKAMCEKTCNEKNKCYLCA</sequence>
<protein>
    <submittedName>
        <fullName evidence="1">Uncharacterized protein</fullName>
    </submittedName>
</protein>
<reference evidence="1" key="1">
    <citation type="submission" date="2023-07" db="EMBL/GenBank/DDBJ databases">
        <authorList>
            <person name="Xia Y."/>
        </authorList>
    </citation>
    <scope>NUCLEOTIDE SEQUENCE</scope>
    <source>
        <strain evidence="1">F</strain>
    </source>
</reference>
<proteinExistence type="predicted"/>
<evidence type="ECO:0000313" key="1">
    <source>
        <dbReference type="EMBL" id="WNL49544.1"/>
    </source>
</evidence>
<accession>A0AA96IYJ1</accession>
<organism evidence="1">
    <name type="scientific">Marseillevirus sp</name>
    <dbReference type="NCBI Taxonomy" id="2809551"/>
    <lineage>
        <taxon>Viruses</taxon>
        <taxon>Varidnaviria</taxon>
        <taxon>Bamfordvirae</taxon>
        <taxon>Nucleocytoviricota</taxon>
        <taxon>Megaviricetes</taxon>
        <taxon>Pimascovirales</taxon>
        <taxon>Pimascovirales incertae sedis</taxon>
        <taxon>Marseilleviridae</taxon>
        <taxon>Marseillevirus</taxon>
    </lineage>
</organism>
<dbReference type="EMBL" id="OR343188">
    <property type="protein sequence ID" value="WNL49544.1"/>
    <property type="molecule type" value="Genomic_DNA"/>
</dbReference>
<gene>
    <name evidence="1" type="ORF">MarFTMF_028</name>
</gene>
<name>A0AA96IYJ1_9VIRU</name>